<gene>
    <name evidence="2" type="ORF">PXEA_LOCUS37769</name>
</gene>
<feature type="region of interest" description="Disordered" evidence="1">
    <location>
        <begin position="1"/>
        <end position="24"/>
    </location>
</feature>
<evidence type="ECO:0000313" key="2">
    <source>
        <dbReference type="EMBL" id="VEL44329.1"/>
    </source>
</evidence>
<dbReference type="Proteomes" id="UP000784294">
    <property type="component" value="Unassembled WGS sequence"/>
</dbReference>
<sequence>MHQSRLPTHTARQPAYHRLEEQPTQLGSRATVHVVAWIALCQALNASSLLVRQAAGHQVSACDATRQTVHIIAHTLGLALARIQKRLTPQQRVHHLNLHVSD</sequence>
<feature type="compositionally biased region" description="Polar residues" evidence="1">
    <location>
        <begin position="1"/>
        <end position="11"/>
    </location>
</feature>
<protein>
    <submittedName>
        <fullName evidence="2">Uncharacterized protein</fullName>
    </submittedName>
</protein>
<organism evidence="2 3">
    <name type="scientific">Protopolystoma xenopodis</name>
    <dbReference type="NCBI Taxonomy" id="117903"/>
    <lineage>
        <taxon>Eukaryota</taxon>
        <taxon>Metazoa</taxon>
        <taxon>Spiralia</taxon>
        <taxon>Lophotrochozoa</taxon>
        <taxon>Platyhelminthes</taxon>
        <taxon>Monogenea</taxon>
        <taxon>Polyopisthocotylea</taxon>
        <taxon>Polystomatidea</taxon>
        <taxon>Polystomatidae</taxon>
        <taxon>Protopolystoma</taxon>
    </lineage>
</organism>
<keyword evidence="3" id="KW-1185">Reference proteome</keyword>
<evidence type="ECO:0000256" key="1">
    <source>
        <dbReference type="SAM" id="MobiDB-lite"/>
    </source>
</evidence>
<dbReference type="AlphaFoldDB" id="A0A3S5C9L9"/>
<dbReference type="EMBL" id="CAAALY010295276">
    <property type="protein sequence ID" value="VEL44329.1"/>
    <property type="molecule type" value="Genomic_DNA"/>
</dbReference>
<accession>A0A3S5C9L9</accession>
<comment type="caution">
    <text evidence="2">The sequence shown here is derived from an EMBL/GenBank/DDBJ whole genome shotgun (WGS) entry which is preliminary data.</text>
</comment>
<evidence type="ECO:0000313" key="3">
    <source>
        <dbReference type="Proteomes" id="UP000784294"/>
    </source>
</evidence>
<name>A0A3S5C9L9_9PLAT</name>
<proteinExistence type="predicted"/>
<reference evidence="2" key="1">
    <citation type="submission" date="2018-11" db="EMBL/GenBank/DDBJ databases">
        <authorList>
            <consortium name="Pathogen Informatics"/>
        </authorList>
    </citation>
    <scope>NUCLEOTIDE SEQUENCE</scope>
</reference>